<evidence type="ECO:0000313" key="3">
    <source>
        <dbReference type="EMBL" id="CAK0841937.1"/>
    </source>
</evidence>
<sequence length="145" mass="15618">MRRAAWLLLSELAGLPLLVTAFAIVSDGARRSPGARARRRRLQEGHGARGAQAAGWCWPGSRHVGAADPLGEGRRGRPESRTPPRTARDRHRGAIADPSADAQPADDLEEDATSLFFVHRLMPIGVNETPWQTAAGRTSLRAPSS</sequence>
<organism evidence="3 4">
    <name type="scientific">Prorocentrum cordatum</name>
    <dbReference type="NCBI Taxonomy" id="2364126"/>
    <lineage>
        <taxon>Eukaryota</taxon>
        <taxon>Sar</taxon>
        <taxon>Alveolata</taxon>
        <taxon>Dinophyceae</taxon>
        <taxon>Prorocentrales</taxon>
        <taxon>Prorocentraceae</taxon>
        <taxon>Prorocentrum</taxon>
    </lineage>
</organism>
<keyword evidence="4" id="KW-1185">Reference proteome</keyword>
<evidence type="ECO:0000256" key="1">
    <source>
        <dbReference type="SAM" id="MobiDB-lite"/>
    </source>
</evidence>
<feature type="chain" id="PRO_5045040119" evidence="2">
    <location>
        <begin position="22"/>
        <end position="145"/>
    </location>
</feature>
<dbReference type="Proteomes" id="UP001189429">
    <property type="component" value="Unassembled WGS sequence"/>
</dbReference>
<feature type="compositionally biased region" description="Basic and acidic residues" evidence="1">
    <location>
        <begin position="71"/>
        <end position="82"/>
    </location>
</feature>
<proteinExistence type="predicted"/>
<reference evidence="3" key="1">
    <citation type="submission" date="2023-10" db="EMBL/GenBank/DDBJ databases">
        <authorList>
            <person name="Chen Y."/>
            <person name="Shah S."/>
            <person name="Dougan E. K."/>
            <person name="Thang M."/>
            <person name="Chan C."/>
        </authorList>
    </citation>
    <scope>NUCLEOTIDE SEQUENCE [LARGE SCALE GENOMIC DNA]</scope>
</reference>
<feature type="signal peptide" evidence="2">
    <location>
        <begin position="1"/>
        <end position="21"/>
    </location>
</feature>
<evidence type="ECO:0000313" key="4">
    <source>
        <dbReference type="Proteomes" id="UP001189429"/>
    </source>
</evidence>
<feature type="region of interest" description="Disordered" evidence="1">
    <location>
        <begin position="33"/>
        <end position="108"/>
    </location>
</feature>
<name>A0ABN9T9T7_9DINO</name>
<keyword evidence="2" id="KW-0732">Signal</keyword>
<protein>
    <submittedName>
        <fullName evidence="3">Uncharacterized protein</fullName>
    </submittedName>
</protein>
<accession>A0ABN9T9T7</accession>
<evidence type="ECO:0000256" key="2">
    <source>
        <dbReference type="SAM" id="SignalP"/>
    </source>
</evidence>
<gene>
    <name evidence="3" type="ORF">PCOR1329_LOCUS36997</name>
</gene>
<comment type="caution">
    <text evidence="3">The sequence shown here is derived from an EMBL/GenBank/DDBJ whole genome shotgun (WGS) entry which is preliminary data.</text>
</comment>
<dbReference type="EMBL" id="CAUYUJ010014493">
    <property type="protein sequence ID" value="CAK0841937.1"/>
    <property type="molecule type" value="Genomic_DNA"/>
</dbReference>